<dbReference type="InterPro" id="IPR036390">
    <property type="entry name" value="WH_DNA-bd_sf"/>
</dbReference>
<dbReference type="SUPFAM" id="SSF46785">
    <property type="entry name" value="Winged helix' DNA-binding domain"/>
    <property type="match status" value="1"/>
</dbReference>
<keyword evidence="3" id="KW-1185">Reference proteome</keyword>
<proteinExistence type="predicted"/>
<dbReference type="EMBL" id="BOOJ01000058">
    <property type="protein sequence ID" value="GIH95923.1"/>
    <property type="molecule type" value="Genomic_DNA"/>
</dbReference>
<accession>A0A8J3SUM7</accession>
<evidence type="ECO:0000313" key="3">
    <source>
        <dbReference type="Proteomes" id="UP000619788"/>
    </source>
</evidence>
<dbReference type="GO" id="GO:0006355">
    <property type="term" value="P:regulation of DNA-templated transcription"/>
    <property type="evidence" value="ECO:0007669"/>
    <property type="project" value="InterPro"/>
</dbReference>
<dbReference type="Pfam" id="PF13545">
    <property type="entry name" value="HTH_Crp_2"/>
    <property type="match status" value="1"/>
</dbReference>
<comment type="caution">
    <text evidence="2">The sequence shown here is derived from an EMBL/GenBank/DDBJ whole genome shotgun (WGS) entry which is preliminary data.</text>
</comment>
<sequence>MLGVRRASVSEVAAALAADGCIAYHRGTITILDRDRLQDAACACYAIIGEAFATAYQDLR</sequence>
<evidence type="ECO:0000259" key="1">
    <source>
        <dbReference type="PROSITE" id="PS51063"/>
    </source>
</evidence>
<dbReference type="InterPro" id="IPR036388">
    <property type="entry name" value="WH-like_DNA-bd_sf"/>
</dbReference>
<reference evidence="2 3" key="1">
    <citation type="submission" date="2021-01" db="EMBL/GenBank/DDBJ databases">
        <title>Whole genome shotgun sequence of Planobispora siamensis NBRC 107568.</title>
        <authorList>
            <person name="Komaki H."/>
            <person name="Tamura T."/>
        </authorList>
    </citation>
    <scope>NUCLEOTIDE SEQUENCE [LARGE SCALE GENOMIC DNA]</scope>
    <source>
        <strain evidence="2 3">NBRC 107568</strain>
    </source>
</reference>
<name>A0A8J3SUM7_9ACTN</name>
<dbReference type="AlphaFoldDB" id="A0A8J3SUM7"/>
<protein>
    <recommendedName>
        <fullName evidence="1">HTH crp-type domain-containing protein</fullName>
    </recommendedName>
</protein>
<organism evidence="2 3">
    <name type="scientific">Planobispora siamensis</name>
    <dbReference type="NCBI Taxonomy" id="936338"/>
    <lineage>
        <taxon>Bacteria</taxon>
        <taxon>Bacillati</taxon>
        <taxon>Actinomycetota</taxon>
        <taxon>Actinomycetes</taxon>
        <taxon>Streptosporangiales</taxon>
        <taxon>Streptosporangiaceae</taxon>
        <taxon>Planobispora</taxon>
    </lineage>
</organism>
<feature type="domain" description="HTH crp-type" evidence="1">
    <location>
        <begin position="1"/>
        <end position="35"/>
    </location>
</feature>
<dbReference type="GO" id="GO:0003677">
    <property type="term" value="F:DNA binding"/>
    <property type="evidence" value="ECO:0007669"/>
    <property type="project" value="InterPro"/>
</dbReference>
<evidence type="ECO:0000313" key="2">
    <source>
        <dbReference type="EMBL" id="GIH95923.1"/>
    </source>
</evidence>
<dbReference type="PROSITE" id="PS51063">
    <property type="entry name" value="HTH_CRP_2"/>
    <property type="match status" value="1"/>
</dbReference>
<dbReference type="Proteomes" id="UP000619788">
    <property type="component" value="Unassembled WGS sequence"/>
</dbReference>
<gene>
    <name evidence="2" type="ORF">Psi01_65530</name>
</gene>
<dbReference type="Gene3D" id="1.10.10.10">
    <property type="entry name" value="Winged helix-like DNA-binding domain superfamily/Winged helix DNA-binding domain"/>
    <property type="match status" value="1"/>
</dbReference>
<dbReference type="InterPro" id="IPR012318">
    <property type="entry name" value="HTH_CRP"/>
</dbReference>